<dbReference type="InterPro" id="IPR005524">
    <property type="entry name" value="DUF318"/>
</dbReference>
<protein>
    <recommendedName>
        <fullName evidence="11">ATPase</fullName>
    </recommendedName>
</protein>
<keyword evidence="4 8" id="KW-0812">Transmembrane</keyword>
<evidence type="ECO:0000256" key="1">
    <source>
        <dbReference type="ARBA" id="ARBA00004651"/>
    </source>
</evidence>
<dbReference type="PANTHER" id="PTHR34184">
    <property type="entry name" value="UPF0718 PROTEIN YCGR"/>
    <property type="match status" value="1"/>
</dbReference>
<evidence type="ECO:0000256" key="4">
    <source>
        <dbReference type="ARBA" id="ARBA00022692"/>
    </source>
</evidence>
<dbReference type="InterPro" id="IPR052923">
    <property type="entry name" value="UPF0718"/>
</dbReference>
<comment type="subcellular location">
    <subcellularLocation>
        <location evidence="1">Cell membrane</location>
        <topology evidence="1">Multi-pass membrane protein</topology>
    </subcellularLocation>
</comment>
<keyword evidence="6 8" id="KW-0472">Membrane</keyword>
<keyword evidence="10" id="KW-1185">Reference proteome</keyword>
<comment type="caution">
    <text evidence="9">The sequence shown here is derived from an EMBL/GenBank/DDBJ whole genome shotgun (WGS) entry which is preliminary data.</text>
</comment>
<evidence type="ECO:0008006" key="11">
    <source>
        <dbReference type="Google" id="ProtNLM"/>
    </source>
</evidence>
<proteinExistence type="inferred from homology"/>
<keyword evidence="3" id="KW-1003">Cell membrane</keyword>
<sequence>MSDSCSHEPSSQAKEAKPCCATQSHDHHHPAQSKSYSNLGESPVVAATASCCSPAVDQHEHAQNMGCCESDHGHEHGGKNDYLLWGSLSICLVFYVSHLLAPTLLPNFLQHFAHSIFEMLNSMWWGVLLGLVFVGVLANVPQNLVLSVLGKGGTVNGLLRATAAGVLLDLCSHGILMVGTKLYQKGASLGQVMAFLIASPWNSFSLTLIMFALIGVKWTLAFIAFSMLIAIISGWIFDLCVQRKILPSNPNAFELQENFQFWPEARKQWSAVSWSFDTVKTVVREGVNGSKMVLRWLLFGVVLAALIRTFVSAEFFQQWFGPSLIGIIFTLIAATVIEVCSEGSTPIAADLLTRAHAPGNAFTFMMAGVSTDYTEILVLKDATKSWKISLFLPLITLPQILVVGYLMNRW</sequence>
<gene>
    <name evidence="9" type="ORF">GCM10011613_17760</name>
</gene>
<dbReference type="EMBL" id="BMYZ01000001">
    <property type="protein sequence ID" value="GGY73147.1"/>
    <property type="molecule type" value="Genomic_DNA"/>
</dbReference>
<feature type="region of interest" description="Disordered" evidence="7">
    <location>
        <begin position="1"/>
        <end position="38"/>
    </location>
</feature>
<feature type="compositionally biased region" description="Polar residues" evidence="7">
    <location>
        <begin position="1"/>
        <end position="13"/>
    </location>
</feature>
<dbReference type="RefSeq" id="WP_189417650.1">
    <property type="nucleotide sequence ID" value="NZ_BMYZ01000001.1"/>
</dbReference>
<evidence type="ECO:0000313" key="9">
    <source>
        <dbReference type="EMBL" id="GGY73147.1"/>
    </source>
</evidence>
<dbReference type="Pfam" id="PF03773">
    <property type="entry name" value="ArsP_1"/>
    <property type="match status" value="1"/>
</dbReference>
<evidence type="ECO:0000256" key="8">
    <source>
        <dbReference type="SAM" id="Phobius"/>
    </source>
</evidence>
<feature type="transmembrane region" description="Helical" evidence="8">
    <location>
        <begin position="122"/>
        <end position="141"/>
    </location>
</feature>
<evidence type="ECO:0000256" key="6">
    <source>
        <dbReference type="ARBA" id="ARBA00023136"/>
    </source>
</evidence>
<organism evidence="9 10">
    <name type="scientific">Cellvibrio zantedeschiae</name>
    <dbReference type="NCBI Taxonomy" id="1237077"/>
    <lineage>
        <taxon>Bacteria</taxon>
        <taxon>Pseudomonadati</taxon>
        <taxon>Pseudomonadota</taxon>
        <taxon>Gammaproteobacteria</taxon>
        <taxon>Cellvibrionales</taxon>
        <taxon>Cellvibrionaceae</taxon>
        <taxon>Cellvibrio</taxon>
    </lineage>
</organism>
<keyword evidence="5 8" id="KW-1133">Transmembrane helix</keyword>
<accession>A0ABQ3B0L7</accession>
<dbReference type="Proteomes" id="UP000619761">
    <property type="component" value="Unassembled WGS sequence"/>
</dbReference>
<feature type="transmembrane region" description="Helical" evidence="8">
    <location>
        <begin position="388"/>
        <end position="407"/>
    </location>
</feature>
<dbReference type="PANTHER" id="PTHR34184:SF4">
    <property type="entry name" value="UPF0718 PROTEIN YCGR"/>
    <property type="match status" value="1"/>
</dbReference>
<evidence type="ECO:0000256" key="5">
    <source>
        <dbReference type="ARBA" id="ARBA00022989"/>
    </source>
</evidence>
<feature type="transmembrane region" description="Helical" evidence="8">
    <location>
        <begin position="220"/>
        <end position="241"/>
    </location>
</feature>
<reference evidence="10" key="1">
    <citation type="journal article" date="2019" name="Int. J. Syst. Evol. Microbiol.">
        <title>The Global Catalogue of Microorganisms (GCM) 10K type strain sequencing project: providing services to taxonomists for standard genome sequencing and annotation.</title>
        <authorList>
            <consortium name="The Broad Institute Genomics Platform"/>
            <consortium name="The Broad Institute Genome Sequencing Center for Infectious Disease"/>
            <person name="Wu L."/>
            <person name="Ma J."/>
        </authorList>
    </citation>
    <scope>NUCLEOTIDE SEQUENCE [LARGE SCALE GENOMIC DNA]</scope>
    <source>
        <strain evidence="10">KCTC 32239</strain>
    </source>
</reference>
<name>A0ABQ3B0L7_9GAMM</name>
<evidence type="ECO:0000313" key="10">
    <source>
        <dbReference type="Proteomes" id="UP000619761"/>
    </source>
</evidence>
<feature type="transmembrane region" description="Helical" evidence="8">
    <location>
        <begin position="319"/>
        <end position="337"/>
    </location>
</feature>
<feature type="transmembrane region" description="Helical" evidence="8">
    <location>
        <begin position="293"/>
        <end position="313"/>
    </location>
</feature>
<comment type="similarity">
    <text evidence="2">Belongs to the UPF0718 family.</text>
</comment>
<evidence type="ECO:0000256" key="7">
    <source>
        <dbReference type="SAM" id="MobiDB-lite"/>
    </source>
</evidence>
<feature type="transmembrane region" description="Helical" evidence="8">
    <location>
        <begin position="82"/>
        <end position="101"/>
    </location>
</feature>
<evidence type="ECO:0000256" key="3">
    <source>
        <dbReference type="ARBA" id="ARBA00022475"/>
    </source>
</evidence>
<evidence type="ECO:0000256" key="2">
    <source>
        <dbReference type="ARBA" id="ARBA00006386"/>
    </source>
</evidence>
<feature type="transmembrane region" description="Helical" evidence="8">
    <location>
        <begin position="192"/>
        <end position="214"/>
    </location>
</feature>